<evidence type="ECO:0000313" key="1">
    <source>
        <dbReference type="EMBL" id="PXV68786.1"/>
    </source>
</evidence>
<accession>A0A2V3PV52</accession>
<evidence type="ECO:0000313" key="2">
    <source>
        <dbReference type="Proteomes" id="UP000247973"/>
    </source>
</evidence>
<name>A0A2V3PV52_9BACT</name>
<sequence length="211" mass="24225">MPASKRLFNILPVFLQRIYHSSKNKSQISKWIRKGKPVPAPHAVKQELVTRYRKKHEISTLVESGTYLGDMVWAQQHNFEKIYTIELSKHLQEAAKLRFRNSSHIEFIHGDSGKLMSTLIKDLPEKTLFWLDGHYSGGKTARGDKDCPITDEVKAILSSNIEHVLLIDDARYFIGERDYPTINGLSAYILSVYPNSKIDIENDCIIVELKK</sequence>
<gene>
    <name evidence="1" type="ORF">CLV62_10149</name>
</gene>
<comment type="caution">
    <text evidence="1">The sequence shown here is derived from an EMBL/GenBank/DDBJ whole genome shotgun (WGS) entry which is preliminary data.</text>
</comment>
<dbReference type="RefSeq" id="WP_110308777.1">
    <property type="nucleotide sequence ID" value="NZ_QICL01000001.1"/>
</dbReference>
<evidence type="ECO:0008006" key="3">
    <source>
        <dbReference type="Google" id="ProtNLM"/>
    </source>
</evidence>
<dbReference type="SUPFAM" id="SSF53335">
    <property type="entry name" value="S-adenosyl-L-methionine-dependent methyltransferases"/>
    <property type="match status" value="1"/>
</dbReference>
<organism evidence="1 2">
    <name type="scientific">Dysgonomonas alginatilytica</name>
    <dbReference type="NCBI Taxonomy" id="1605892"/>
    <lineage>
        <taxon>Bacteria</taxon>
        <taxon>Pseudomonadati</taxon>
        <taxon>Bacteroidota</taxon>
        <taxon>Bacteroidia</taxon>
        <taxon>Bacteroidales</taxon>
        <taxon>Dysgonomonadaceae</taxon>
        <taxon>Dysgonomonas</taxon>
    </lineage>
</organism>
<dbReference type="Gene3D" id="3.40.50.150">
    <property type="entry name" value="Vaccinia Virus protein VP39"/>
    <property type="match status" value="1"/>
</dbReference>
<dbReference type="EMBL" id="QICL01000001">
    <property type="protein sequence ID" value="PXV68786.1"/>
    <property type="molecule type" value="Genomic_DNA"/>
</dbReference>
<protein>
    <recommendedName>
        <fullName evidence="3">FkbM family methyltransferase</fullName>
    </recommendedName>
</protein>
<dbReference type="InterPro" id="IPR029063">
    <property type="entry name" value="SAM-dependent_MTases_sf"/>
</dbReference>
<keyword evidence="2" id="KW-1185">Reference proteome</keyword>
<dbReference type="Proteomes" id="UP000247973">
    <property type="component" value="Unassembled WGS sequence"/>
</dbReference>
<reference evidence="1 2" key="1">
    <citation type="submission" date="2018-03" db="EMBL/GenBank/DDBJ databases">
        <title>Genomic Encyclopedia of Archaeal and Bacterial Type Strains, Phase II (KMG-II): from individual species to whole genera.</title>
        <authorList>
            <person name="Goeker M."/>
        </authorList>
    </citation>
    <scope>NUCLEOTIDE SEQUENCE [LARGE SCALE GENOMIC DNA]</scope>
    <source>
        <strain evidence="1 2">DSM 100214</strain>
    </source>
</reference>
<dbReference type="OrthoDB" id="5329963at2"/>
<proteinExistence type="predicted"/>
<dbReference type="AlphaFoldDB" id="A0A2V3PV52"/>